<comment type="subcellular location">
    <subcellularLocation>
        <location evidence="1 7">Cell membrane</location>
        <topology evidence="1 7">Multi-pass membrane protein</topology>
    </subcellularLocation>
</comment>
<proteinExistence type="inferred from homology"/>
<reference evidence="9 10" key="1">
    <citation type="submission" date="2017-05" db="EMBL/GenBank/DDBJ databases">
        <title>Complete and WGS of Bordetella genogroups.</title>
        <authorList>
            <person name="Spilker T."/>
            <person name="LiPuma J."/>
        </authorList>
    </citation>
    <scope>NUCLEOTIDE SEQUENCE [LARGE SCALE GENOMIC DNA]</scope>
    <source>
        <strain evidence="9 10">AU10456</strain>
    </source>
</reference>
<keyword evidence="10" id="KW-1185">Reference proteome</keyword>
<dbReference type="Gene3D" id="1.10.3720.10">
    <property type="entry name" value="MetI-like"/>
    <property type="match status" value="1"/>
</dbReference>
<keyword evidence="6 7" id="KW-0472">Membrane</keyword>
<dbReference type="Proteomes" id="UP000216913">
    <property type="component" value="Unassembled WGS sequence"/>
</dbReference>
<evidence type="ECO:0000256" key="2">
    <source>
        <dbReference type="ARBA" id="ARBA00022448"/>
    </source>
</evidence>
<dbReference type="OrthoDB" id="8138334at2"/>
<dbReference type="InterPro" id="IPR035906">
    <property type="entry name" value="MetI-like_sf"/>
</dbReference>
<feature type="transmembrane region" description="Helical" evidence="7">
    <location>
        <begin position="36"/>
        <end position="60"/>
    </location>
</feature>
<evidence type="ECO:0000256" key="3">
    <source>
        <dbReference type="ARBA" id="ARBA00022475"/>
    </source>
</evidence>
<feature type="transmembrane region" description="Helical" evidence="7">
    <location>
        <begin position="225"/>
        <end position="247"/>
    </location>
</feature>
<dbReference type="SUPFAM" id="SSF161098">
    <property type="entry name" value="MetI-like"/>
    <property type="match status" value="1"/>
</dbReference>
<comment type="similarity">
    <text evidence="7">Belongs to the binding-protein-dependent transport system permease family.</text>
</comment>
<evidence type="ECO:0000313" key="10">
    <source>
        <dbReference type="Proteomes" id="UP000216913"/>
    </source>
</evidence>
<keyword evidence="3" id="KW-1003">Cell membrane</keyword>
<dbReference type="AlphaFoldDB" id="A0A261TI08"/>
<comment type="caution">
    <text evidence="9">The sequence shown here is derived from an EMBL/GenBank/DDBJ whole genome shotgun (WGS) entry which is preliminary data.</text>
</comment>
<dbReference type="Pfam" id="PF00528">
    <property type="entry name" value="BPD_transp_1"/>
    <property type="match status" value="1"/>
</dbReference>
<gene>
    <name evidence="9" type="ORF">CAL25_15595</name>
</gene>
<dbReference type="PANTHER" id="PTHR30151:SF20">
    <property type="entry name" value="ABC TRANSPORTER PERMEASE PROTEIN HI_0355-RELATED"/>
    <property type="match status" value="1"/>
</dbReference>
<keyword evidence="2 7" id="KW-0813">Transport</keyword>
<evidence type="ECO:0000256" key="1">
    <source>
        <dbReference type="ARBA" id="ARBA00004651"/>
    </source>
</evidence>
<feature type="transmembrane region" description="Helical" evidence="7">
    <location>
        <begin position="183"/>
        <end position="205"/>
    </location>
</feature>
<evidence type="ECO:0000256" key="5">
    <source>
        <dbReference type="ARBA" id="ARBA00022989"/>
    </source>
</evidence>
<dbReference type="GO" id="GO:0055085">
    <property type="term" value="P:transmembrane transport"/>
    <property type="evidence" value="ECO:0007669"/>
    <property type="project" value="InterPro"/>
</dbReference>
<dbReference type="EMBL" id="NEVP01000009">
    <property type="protein sequence ID" value="OZI49045.1"/>
    <property type="molecule type" value="Genomic_DNA"/>
</dbReference>
<keyword evidence="4 7" id="KW-0812">Transmembrane</keyword>
<feature type="transmembrane region" description="Helical" evidence="7">
    <location>
        <begin position="72"/>
        <end position="95"/>
    </location>
</feature>
<sequence>MSRLLRGRRASARLMSLALLVALVGIWEAVVRQTGISALVLPAPSAVAATLWNTLASGYLWPHIGTTVAEMLLGLALGAAAGLVIGVALAESALLDRVLKPYVIVSQVVPKLALAPLFVLWFGFGMAPTVVMTALICFFPLMENTLTSLRQVDSNRLQLFGMLGASRTQTLLRLKLPAGLPGILAGLRVAVVLALVGAVVGEFIGASRGLGAVIIAAQGMMDTPLMFAALTAIAVIGLVCYQATLWLERRLLRPYTDQP</sequence>
<evidence type="ECO:0000259" key="8">
    <source>
        <dbReference type="PROSITE" id="PS50928"/>
    </source>
</evidence>
<protein>
    <submittedName>
        <fullName evidence="9">ABC transporter permease</fullName>
    </submittedName>
</protein>
<organism evidence="9 10">
    <name type="scientific">Bordetella genomosp. 5</name>
    <dbReference type="NCBI Taxonomy" id="1395608"/>
    <lineage>
        <taxon>Bacteria</taxon>
        <taxon>Pseudomonadati</taxon>
        <taxon>Pseudomonadota</taxon>
        <taxon>Betaproteobacteria</taxon>
        <taxon>Burkholderiales</taxon>
        <taxon>Alcaligenaceae</taxon>
        <taxon>Bordetella</taxon>
    </lineage>
</organism>
<dbReference type="PROSITE" id="PS50928">
    <property type="entry name" value="ABC_TM1"/>
    <property type="match status" value="1"/>
</dbReference>
<dbReference type="PANTHER" id="PTHR30151">
    <property type="entry name" value="ALKANE SULFONATE ABC TRANSPORTER-RELATED, MEMBRANE SUBUNIT"/>
    <property type="match status" value="1"/>
</dbReference>
<name>A0A261TI08_9BORD</name>
<dbReference type="GO" id="GO:0005886">
    <property type="term" value="C:plasma membrane"/>
    <property type="evidence" value="ECO:0007669"/>
    <property type="project" value="UniProtKB-SubCell"/>
</dbReference>
<feature type="domain" description="ABC transmembrane type-1" evidence="8">
    <location>
        <begin position="64"/>
        <end position="248"/>
    </location>
</feature>
<accession>A0A261TI08</accession>
<keyword evidence="5 7" id="KW-1133">Transmembrane helix</keyword>
<evidence type="ECO:0000256" key="7">
    <source>
        <dbReference type="RuleBase" id="RU363032"/>
    </source>
</evidence>
<dbReference type="InterPro" id="IPR000515">
    <property type="entry name" value="MetI-like"/>
</dbReference>
<dbReference type="CDD" id="cd06261">
    <property type="entry name" value="TM_PBP2"/>
    <property type="match status" value="1"/>
</dbReference>
<dbReference type="RefSeq" id="WP_094801504.1">
    <property type="nucleotide sequence ID" value="NZ_NEVP01000009.1"/>
</dbReference>
<feature type="transmembrane region" description="Helical" evidence="7">
    <location>
        <begin position="12"/>
        <end position="30"/>
    </location>
</feature>
<evidence type="ECO:0000313" key="9">
    <source>
        <dbReference type="EMBL" id="OZI49045.1"/>
    </source>
</evidence>
<feature type="transmembrane region" description="Helical" evidence="7">
    <location>
        <begin position="115"/>
        <end position="141"/>
    </location>
</feature>
<evidence type="ECO:0000256" key="6">
    <source>
        <dbReference type="ARBA" id="ARBA00023136"/>
    </source>
</evidence>
<evidence type="ECO:0000256" key="4">
    <source>
        <dbReference type="ARBA" id="ARBA00022692"/>
    </source>
</evidence>